<sequence length="679" mass="79529">MNIKCIIDNICYSSKPQGKECGAVTNRMTLDTAKEYSIEEIKDSILQGKTIRPSYCGTKEEQWKSQQMFMIDIDNEANLSDDIILNDYVKLVEGKKNKVRFLVGSEQHRSYNDIINYCKEINLIPNFVYTSFNHKEEQHKMRLVYVLDNVITDKDTAKRIQLYLMDCIGDIDIQCKNLNRFYYAGKEIVFDSGNILDSNDIIELSKDISIVSTPSKANKDNGSEKCPHNNNYVLNNKHIYYCGDENPPANDKKVKDNNYNIKAIKNRDIKYLKEKLNHPHMVFNNNQEFCDYIFKEINLGELLEFHYPKNIRCIFHDDNNNSAGIIKQPDGTWIYKCHSASCGVSYNLLGVIEVLGKFRSRPKAYKFIREIFNLEIAETEWQKEQKEIIEQNLRAIDTGELEKKCPQAYKNIKSNIKYLRQLLYIAKDNVTTEKMTDDEDNVLFFASTRFICNSMGIKEGNIKEISKKNTLFAYHKLLNKVDNSEVPEDLLKRSQAISINSPDDKNKKYRHVNYYSIPSYNNMLFPEIEQQGQAWKENNYTIKGLSREMFFRKEGQKTADWLYPQYKQVYDKQQETIVDRTTTYRSDKRTEIIVHIIMWYFDEINYCLEKDIVCEIVLDQELRIKRSEAERQLKKSLPEILDAYGLSRIRANKQIKEKLGIVAEGYPFIIVKNDALETL</sequence>
<dbReference type="KEGG" id="drm:Dred_0377"/>
<dbReference type="SUPFAM" id="SSF57783">
    <property type="entry name" value="Zinc beta-ribbon"/>
    <property type="match status" value="1"/>
</dbReference>
<evidence type="ECO:0000313" key="2">
    <source>
        <dbReference type="Proteomes" id="UP000001556"/>
    </source>
</evidence>
<dbReference type="Proteomes" id="UP000001556">
    <property type="component" value="Chromosome"/>
</dbReference>
<reference evidence="1 2" key="1">
    <citation type="submission" date="2007-03" db="EMBL/GenBank/DDBJ databases">
        <title>Complete sequence of Desulfotomaculum reducens MI-1.</title>
        <authorList>
            <consortium name="US DOE Joint Genome Institute"/>
            <person name="Copeland A."/>
            <person name="Lucas S."/>
            <person name="Lapidus A."/>
            <person name="Barry K."/>
            <person name="Detter J.C."/>
            <person name="Glavina del Rio T."/>
            <person name="Hammon N."/>
            <person name="Israni S."/>
            <person name="Dalin E."/>
            <person name="Tice H."/>
            <person name="Pitluck S."/>
            <person name="Sims D."/>
            <person name="Brettin T."/>
            <person name="Bruce D."/>
            <person name="Han C."/>
            <person name="Tapia R."/>
            <person name="Schmutz J."/>
            <person name="Larimer F."/>
            <person name="Land M."/>
            <person name="Hauser L."/>
            <person name="Kyrpides N."/>
            <person name="Kim E."/>
            <person name="Tebo B.M."/>
            <person name="Richardson P."/>
        </authorList>
    </citation>
    <scope>NUCLEOTIDE SEQUENCE [LARGE SCALE GENOMIC DNA]</scope>
    <source>
        <strain evidence="1 2">MI-1</strain>
    </source>
</reference>
<dbReference type="RefSeq" id="WP_011876763.1">
    <property type="nucleotide sequence ID" value="NC_009253.1"/>
</dbReference>
<dbReference type="Gene3D" id="3.90.580.10">
    <property type="entry name" value="Zinc finger, CHC2-type domain"/>
    <property type="match status" value="1"/>
</dbReference>
<organism evidence="1 2">
    <name type="scientific">Desulforamulus reducens (strain ATCC BAA-1160 / DSM 100696 / MI-1)</name>
    <name type="common">Desulfotomaculum reducens</name>
    <dbReference type="NCBI Taxonomy" id="349161"/>
    <lineage>
        <taxon>Bacteria</taxon>
        <taxon>Bacillati</taxon>
        <taxon>Bacillota</taxon>
        <taxon>Clostridia</taxon>
        <taxon>Eubacteriales</taxon>
        <taxon>Peptococcaceae</taxon>
        <taxon>Desulforamulus</taxon>
    </lineage>
</organism>
<evidence type="ECO:0008006" key="3">
    <source>
        <dbReference type="Google" id="ProtNLM"/>
    </source>
</evidence>
<gene>
    <name evidence="1" type="ordered locus">Dred_0377</name>
</gene>
<dbReference type="GO" id="GO:0003677">
    <property type="term" value="F:DNA binding"/>
    <property type="evidence" value="ECO:0007669"/>
    <property type="project" value="InterPro"/>
</dbReference>
<name>A4J1H2_DESRM</name>
<dbReference type="eggNOG" id="ENOG50313AY">
    <property type="taxonomic scope" value="Bacteria"/>
</dbReference>
<proteinExistence type="predicted"/>
<dbReference type="STRING" id="349161.Dred_0377"/>
<keyword evidence="2" id="KW-1185">Reference proteome</keyword>
<dbReference type="HOGENOM" id="CLU_406961_0_0_9"/>
<evidence type="ECO:0000313" key="1">
    <source>
        <dbReference type="EMBL" id="ABO48925.1"/>
    </source>
</evidence>
<accession>A4J1H2</accession>
<dbReference type="InterPro" id="IPR036977">
    <property type="entry name" value="DNA_primase_Znf_CHC2"/>
</dbReference>
<dbReference type="AlphaFoldDB" id="A4J1H2"/>
<dbReference type="GO" id="GO:0008270">
    <property type="term" value="F:zinc ion binding"/>
    <property type="evidence" value="ECO:0007669"/>
    <property type="project" value="InterPro"/>
</dbReference>
<dbReference type="OrthoDB" id="581132at2"/>
<dbReference type="GO" id="GO:0006260">
    <property type="term" value="P:DNA replication"/>
    <property type="evidence" value="ECO:0007669"/>
    <property type="project" value="InterPro"/>
</dbReference>
<dbReference type="EMBL" id="CP000612">
    <property type="protein sequence ID" value="ABO48925.1"/>
    <property type="molecule type" value="Genomic_DNA"/>
</dbReference>
<protein>
    <recommendedName>
        <fullName evidence="3">Zinc finger CHC2-type domain-containing protein</fullName>
    </recommendedName>
</protein>